<organism evidence="2 3">
    <name type="scientific">Anisakis simplex</name>
    <name type="common">Herring worm</name>
    <dbReference type="NCBI Taxonomy" id="6269"/>
    <lineage>
        <taxon>Eukaryota</taxon>
        <taxon>Metazoa</taxon>
        <taxon>Ecdysozoa</taxon>
        <taxon>Nematoda</taxon>
        <taxon>Chromadorea</taxon>
        <taxon>Rhabditida</taxon>
        <taxon>Spirurina</taxon>
        <taxon>Ascaridomorpha</taxon>
        <taxon>Ascaridoidea</taxon>
        <taxon>Anisakidae</taxon>
        <taxon>Anisakis</taxon>
        <taxon>Anisakis simplex complex</taxon>
    </lineage>
</organism>
<dbReference type="AlphaFoldDB" id="A0A3P6SAS9"/>
<feature type="compositionally biased region" description="Low complexity" evidence="1">
    <location>
        <begin position="194"/>
        <end position="212"/>
    </location>
</feature>
<keyword evidence="3" id="KW-1185">Reference proteome</keyword>
<name>A0A3P6SAS9_ANISI</name>
<reference evidence="2 3" key="1">
    <citation type="submission" date="2018-11" db="EMBL/GenBank/DDBJ databases">
        <authorList>
            <consortium name="Pathogen Informatics"/>
        </authorList>
    </citation>
    <scope>NUCLEOTIDE SEQUENCE [LARGE SCALE GENOMIC DNA]</scope>
</reference>
<gene>
    <name evidence="2" type="ORF">ASIM_LOCUS14548</name>
</gene>
<evidence type="ECO:0000313" key="3">
    <source>
        <dbReference type="Proteomes" id="UP000267096"/>
    </source>
</evidence>
<evidence type="ECO:0000256" key="1">
    <source>
        <dbReference type="SAM" id="MobiDB-lite"/>
    </source>
</evidence>
<feature type="compositionally biased region" description="Polar residues" evidence="1">
    <location>
        <begin position="213"/>
        <end position="226"/>
    </location>
</feature>
<accession>A0A3P6SAS9</accession>
<dbReference type="Proteomes" id="UP000267096">
    <property type="component" value="Unassembled WGS sequence"/>
</dbReference>
<feature type="region of interest" description="Disordered" evidence="1">
    <location>
        <begin position="177"/>
        <end position="226"/>
    </location>
</feature>
<feature type="region of interest" description="Disordered" evidence="1">
    <location>
        <begin position="16"/>
        <end position="58"/>
    </location>
</feature>
<sequence>MFMCCWGIKTKRRKAADEKAGRLPYPDEKEAMRDEAYDTRAYGREKSSLPSDSHDNLQDMYRNEERYRDESFRDAERGARIERVTDTRSAANLADGMDRSSGAGFTAATEYGGSAMDYPPPPPPNYMSPAEYRAGMEGNRTDVMDAGADFSAAAGAGNAGGVYRDTVSVSPPAFPAQATVTTTTTTKRRKAHHAGGSAYSESAAAATAGTATMQDQSHLLGLNTSV</sequence>
<evidence type="ECO:0000313" key="2">
    <source>
        <dbReference type="EMBL" id="VDK52734.1"/>
    </source>
</evidence>
<proteinExistence type="predicted"/>
<protein>
    <submittedName>
        <fullName evidence="2">Uncharacterized protein</fullName>
    </submittedName>
</protein>
<dbReference type="EMBL" id="UYRR01031809">
    <property type="protein sequence ID" value="VDK52734.1"/>
    <property type="molecule type" value="Genomic_DNA"/>
</dbReference>